<evidence type="ECO:0000256" key="7">
    <source>
        <dbReference type="ARBA" id="ARBA00022679"/>
    </source>
</evidence>
<dbReference type="Pfam" id="PF04055">
    <property type="entry name" value="Radical_SAM"/>
    <property type="match status" value="1"/>
</dbReference>
<reference evidence="17" key="1">
    <citation type="journal article" date="2019" name="Int. J. Syst. Evol. Microbiol.">
        <title>The Global Catalogue of Microorganisms (GCM) 10K type strain sequencing project: providing services to taxonomists for standard genome sequencing and annotation.</title>
        <authorList>
            <consortium name="The Broad Institute Genomics Platform"/>
            <consortium name="The Broad Institute Genome Sequencing Center for Infectious Disease"/>
            <person name="Wu L."/>
            <person name="Ma J."/>
        </authorList>
    </citation>
    <scope>NUCLEOTIDE SEQUENCE [LARGE SCALE GENOMIC DNA]</scope>
    <source>
        <strain evidence="17">KCTC 42953</strain>
    </source>
</reference>
<feature type="active site" description="S-methylcysteine intermediate" evidence="14">
    <location>
        <position position="340"/>
    </location>
</feature>
<dbReference type="EC" id="2.1.1.192" evidence="14"/>
<dbReference type="InterPro" id="IPR004383">
    <property type="entry name" value="rRNA_lsu_MTrfase_RlmN/Cfr"/>
</dbReference>
<feature type="binding site" evidence="14">
    <location>
        <position position="114"/>
    </location>
    <ligand>
        <name>[4Fe-4S] cluster</name>
        <dbReference type="ChEBI" id="CHEBI:49883"/>
        <note>4Fe-4S-S-AdoMet</note>
    </ligand>
</feature>
<comment type="catalytic activity">
    <reaction evidence="14">
        <text>adenosine(37) in tRNA + 2 reduced [2Fe-2S]-[ferredoxin] + 2 S-adenosyl-L-methionine = 2-methyladenosine(37) in tRNA + 5'-deoxyadenosine + L-methionine + 2 oxidized [2Fe-2S]-[ferredoxin] + S-adenosyl-L-homocysteine</text>
        <dbReference type="Rhea" id="RHEA:43332"/>
        <dbReference type="Rhea" id="RHEA-COMP:10000"/>
        <dbReference type="Rhea" id="RHEA-COMP:10001"/>
        <dbReference type="Rhea" id="RHEA-COMP:10162"/>
        <dbReference type="Rhea" id="RHEA-COMP:10485"/>
        <dbReference type="ChEBI" id="CHEBI:17319"/>
        <dbReference type="ChEBI" id="CHEBI:33737"/>
        <dbReference type="ChEBI" id="CHEBI:33738"/>
        <dbReference type="ChEBI" id="CHEBI:57844"/>
        <dbReference type="ChEBI" id="CHEBI:57856"/>
        <dbReference type="ChEBI" id="CHEBI:59789"/>
        <dbReference type="ChEBI" id="CHEBI:74411"/>
        <dbReference type="ChEBI" id="CHEBI:74497"/>
        <dbReference type="EC" id="2.1.1.192"/>
    </reaction>
</comment>
<dbReference type="PANTHER" id="PTHR30544">
    <property type="entry name" value="23S RRNA METHYLTRANSFERASE"/>
    <property type="match status" value="1"/>
</dbReference>
<dbReference type="RefSeq" id="WP_077412547.1">
    <property type="nucleotide sequence ID" value="NZ_JBHRTS010000010.1"/>
</dbReference>
<keyword evidence="3 14" id="KW-0004">4Fe-4S</keyword>
<comment type="function">
    <text evidence="14">Specifically methylates position 2 of adenine 2503 in 23S rRNA and position 2 of adenine 37 in tRNAs. m2A2503 modification seems to play a crucial role in the proofreading step occurring at the peptidyl transferase center and thus would serve to optimize ribosomal fidelity.</text>
</comment>
<keyword evidence="11 14" id="KW-0408">Iron</keyword>
<evidence type="ECO:0000256" key="12">
    <source>
        <dbReference type="ARBA" id="ARBA00023014"/>
    </source>
</evidence>
<dbReference type="PROSITE" id="PS51918">
    <property type="entry name" value="RADICAL_SAM"/>
    <property type="match status" value="1"/>
</dbReference>
<protein>
    <recommendedName>
        <fullName evidence="14">Dual-specificity RNA methyltransferase RlmN</fullName>
        <ecNumber evidence="14">2.1.1.192</ecNumber>
    </recommendedName>
    <alternativeName>
        <fullName evidence="14">23S rRNA (adenine(2503)-C(2))-methyltransferase</fullName>
    </alternativeName>
    <alternativeName>
        <fullName evidence="14">23S rRNA m2A2503 methyltransferase</fullName>
    </alternativeName>
    <alternativeName>
        <fullName evidence="14">Ribosomal RNA large subunit methyltransferase N</fullName>
    </alternativeName>
    <alternativeName>
        <fullName evidence="14">tRNA (adenine(37)-C(2))-methyltransferase</fullName>
    </alternativeName>
    <alternativeName>
        <fullName evidence="14">tRNA m2A37 methyltransferase</fullName>
    </alternativeName>
</protein>
<sequence length="365" mass="41051">MKNDAINLLNLDRTGLEDLFTGMGEQKFRAGQAMKWIYGEHQLDFDAFSNFSIKLREQLKAKYSLMMPELLSEQKSTDGTIKWLLKVDEQNAVETVYIPEKNRGTLCVSSQVGCTLNCTFCATGAQGFNRHLTTAEIIAQVWVAAKQLGHHHKNRKITNVVMMGMGEPLANYKNVLPALNIMRDDFGFGFANRRVTVSTAGLVPYIRQLNEDADVALAISLHAPYDELRNQLVPLNKKYNIAELLGACKDFLEGKKKTRITIEYTLIDGMNDQPEHARALCRLLSDVPSKINLIPFNPFPGTAFKQSKPESIERFKQICMQQGFIATVRKTRGDDIAAACGQLAGEFMDRTRRSSQIKKLQLEVV</sequence>
<gene>
    <name evidence="14 16" type="primary">rlmN</name>
    <name evidence="16" type="ORF">ACFODZ_16020</name>
</gene>
<feature type="binding site" evidence="14">
    <location>
        <position position="198"/>
    </location>
    <ligand>
        <name>S-adenosyl-L-methionine</name>
        <dbReference type="ChEBI" id="CHEBI:59789"/>
    </ligand>
</feature>
<dbReference type="Gene3D" id="3.20.20.70">
    <property type="entry name" value="Aldolase class I"/>
    <property type="match status" value="1"/>
</dbReference>
<dbReference type="GO" id="GO:0008168">
    <property type="term" value="F:methyltransferase activity"/>
    <property type="evidence" value="ECO:0007669"/>
    <property type="project" value="UniProtKB-KW"/>
</dbReference>
<dbReference type="InterPro" id="IPR040072">
    <property type="entry name" value="Methyltransferase_A"/>
</dbReference>
<name>A0ABV7JG11_9GAMM</name>
<evidence type="ECO:0000256" key="6">
    <source>
        <dbReference type="ARBA" id="ARBA00022603"/>
    </source>
</evidence>
<dbReference type="InterPro" id="IPR007197">
    <property type="entry name" value="rSAM"/>
</dbReference>
<feature type="binding site" evidence="14">
    <location>
        <position position="121"/>
    </location>
    <ligand>
        <name>[4Fe-4S] cluster</name>
        <dbReference type="ChEBI" id="CHEBI:49883"/>
        <note>4Fe-4S-S-AdoMet</note>
    </ligand>
</feature>
<evidence type="ECO:0000256" key="3">
    <source>
        <dbReference type="ARBA" id="ARBA00022485"/>
    </source>
</evidence>
<evidence type="ECO:0000256" key="9">
    <source>
        <dbReference type="ARBA" id="ARBA00022694"/>
    </source>
</evidence>
<evidence type="ECO:0000256" key="11">
    <source>
        <dbReference type="ARBA" id="ARBA00023004"/>
    </source>
</evidence>
<evidence type="ECO:0000256" key="10">
    <source>
        <dbReference type="ARBA" id="ARBA00022723"/>
    </source>
</evidence>
<dbReference type="Pfam" id="PF21016">
    <property type="entry name" value="RlmN_N"/>
    <property type="match status" value="1"/>
</dbReference>
<dbReference type="SFLD" id="SFLDG01062">
    <property type="entry name" value="methyltransferase_(Class_A)"/>
    <property type="match status" value="1"/>
</dbReference>
<dbReference type="SUPFAM" id="SSF102114">
    <property type="entry name" value="Radical SAM enzymes"/>
    <property type="match status" value="1"/>
</dbReference>
<feature type="binding site" evidence="14">
    <location>
        <begin position="220"/>
        <end position="222"/>
    </location>
    <ligand>
        <name>S-adenosyl-L-methionine</name>
        <dbReference type="ChEBI" id="CHEBI:59789"/>
    </ligand>
</feature>
<dbReference type="InterPro" id="IPR027492">
    <property type="entry name" value="RNA_MTrfase_RlmN"/>
</dbReference>
<evidence type="ECO:0000259" key="15">
    <source>
        <dbReference type="PROSITE" id="PS51918"/>
    </source>
</evidence>
<feature type="binding site" evidence="14">
    <location>
        <position position="118"/>
    </location>
    <ligand>
        <name>[4Fe-4S] cluster</name>
        <dbReference type="ChEBI" id="CHEBI:49883"/>
        <note>4Fe-4S-S-AdoMet</note>
    </ligand>
</feature>
<evidence type="ECO:0000256" key="5">
    <source>
        <dbReference type="ARBA" id="ARBA00022552"/>
    </source>
</evidence>
<dbReference type="InterPro" id="IPR013785">
    <property type="entry name" value="Aldolase_TIM"/>
</dbReference>
<evidence type="ECO:0000256" key="8">
    <source>
        <dbReference type="ARBA" id="ARBA00022691"/>
    </source>
</evidence>
<comment type="similarity">
    <text evidence="2 14">Belongs to the radical SAM superfamily. RlmN family.</text>
</comment>
<proteinExistence type="inferred from homology"/>
<feature type="active site" description="Proton acceptor" evidence="14">
    <location>
        <position position="94"/>
    </location>
</feature>
<dbReference type="InterPro" id="IPR006638">
    <property type="entry name" value="Elp3/MiaA/NifB-like_rSAM"/>
</dbReference>
<keyword evidence="10 14" id="KW-0479">Metal-binding</keyword>
<keyword evidence="17" id="KW-1185">Reference proteome</keyword>
<evidence type="ECO:0000256" key="14">
    <source>
        <dbReference type="HAMAP-Rule" id="MF_01849"/>
    </source>
</evidence>
<keyword evidence="9 14" id="KW-0819">tRNA processing</keyword>
<comment type="caution">
    <text evidence="16">The sequence shown here is derived from an EMBL/GenBank/DDBJ whole genome shotgun (WGS) entry which is preliminary data.</text>
</comment>
<dbReference type="SFLD" id="SFLDS00029">
    <property type="entry name" value="Radical_SAM"/>
    <property type="match status" value="1"/>
</dbReference>
<dbReference type="CDD" id="cd01335">
    <property type="entry name" value="Radical_SAM"/>
    <property type="match status" value="1"/>
</dbReference>
<dbReference type="SMART" id="SM00729">
    <property type="entry name" value="Elp3"/>
    <property type="match status" value="1"/>
</dbReference>
<comment type="miscellaneous">
    <text evidence="14">Reaction proceeds by a ping-pong mechanism involving intermediate methylation of a conserved cysteine residue.</text>
</comment>
<comment type="subcellular location">
    <subcellularLocation>
        <location evidence="1 14">Cytoplasm</location>
    </subcellularLocation>
</comment>
<dbReference type="Proteomes" id="UP001595533">
    <property type="component" value="Unassembled WGS sequence"/>
</dbReference>
<evidence type="ECO:0000256" key="1">
    <source>
        <dbReference type="ARBA" id="ARBA00004496"/>
    </source>
</evidence>
<dbReference type="NCBIfam" id="TIGR00048">
    <property type="entry name" value="rRNA_mod_RlmN"/>
    <property type="match status" value="1"/>
</dbReference>
<dbReference type="PIRSF" id="PIRSF006004">
    <property type="entry name" value="CHP00048"/>
    <property type="match status" value="1"/>
</dbReference>
<dbReference type="PANTHER" id="PTHR30544:SF5">
    <property type="entry name" value="RADICAL SAM CORE DOMAIN-CONTAINING PROTEIN"/>
    <property type="match status" value="1"/>
</dbReference>
<organism evidence="16 17">
    <name type="scientific">Marinicella sediminis</name>
    <dbReference type="NCBI Taxonomy" id="1792834"/>
    <lineage>
        <taxon>Bacteria</taxon>
        <taxon>Pseudomonadati</taxon>
        <taxon>Pseudomonadota</taxon>
        <taxon>Gammaproteobacteria</taxon>
        <taxon>Lysobacterales</taxon>
        <taxon>Marinicellaceae</taxon>
        <taxon>Marinicella</taxon>
    </lineage>
</organism>
<dbReference type="HAMAP" id="MF_01849">
    <property type="entry name" value="RNA_methyltr_RlmN"/>
    <property type="match status" value="1"/>
</dbReference>
<evidence type="ECO:0000313" key="17">
    <source>
        <dbReference type="Proteomes" id="UP001595533"/>
    </source>
</evidence>
<dbReference type="EMBL" id="JBHRTS010000010">
    <property type="protein sequence ID" value="MFC3195763.1"/>
    <property type="molecule type" value="Genomic_DNA"/>
</dbReference>
<feature type="binding site" evidence="14">
    <location>
        <begin position="166"/>
        <end position="167"/>
    </location>
    <ligand>
        <name>S-adenosyl-L-methionine</name>
        <dbReference type="ChEBI" id="CHEBI:59789"/>
    </ligand>
</feature>
<evidence type="ECO:0000313" key="16">
    <source>
        <dbReference type="EMBL" id="MFC3195763.1"/>
    </source>
</evidence>
<keyword evidence="4 14" id="KW-0963">Cytoplasm</keyword>
<dbReference type="InterPro" id="IPR058240">
    <property type="entry name" value="rSAM_sf"/>
</dbReference>
<evidence type="ECO:0000256" key="13">
    <source>
        <dbReference type="ARBA" id="ARBA00023157"/>
    </source>
</evidence>
<dbReference type="Gene3D" id="1.10.150.530">
    <property type="match status" value="1"/>
</dbReference>
<keyword evidence="6 14" id="KW-0489">Methyltransferase</keyword>
<comment type="cofactor">
    <cofactor evidence="14">
        <name>[4Fe-4S] cluster</name>
        <dbReference type="ChEBI" id="CHEBI:49883"/>
    </cofactor>
    <text evidence="14">Binds 1 [4Fe-4S] cluster. The cluster is coordinated with 3 cysteines and an exchangeable S-adenosyl-L-methionine.</text>
</comment>
<keyword evidence="13 14" id="KW-1015">Disulfide bond</keyword>
<keyword evidence="5 14" id="KW-0698">rRNA processing</keyword>
<dbReference type="SFLD" id="SFLDF00275">
    <property type="entry name" value="adenosine_C2_methyltransferase"/>
    <property type="match status" value="1"/>
</dbReference>
<keyword evidence="12 14" id="KW-0411">Iron-sulfur</keyword>
<keyword evidence="7 14" id="KW-0808">Transferase</keyword>
<accession>A0ABV7JG11</accession>
<evidence type="ECO:0000256" key="4">
    <source>
        <dbReference type="ARBA" id="ARBA00022490"/>
    </source>
</evidence>
<keyword evidence="8 14" id="KW-0949">S-adenosyl-L-methionine</keyword>
<feature type="domain" description="Radical SAM core" evidence="15">
    <location>
        <begin position="100"/>
        <end position="334"/>
    </location>
</feature>
<comment type="catalytic activity">
    <reaction evidence="14">
        <text>adenosine(2503) in 23S rRNA + 2 reduced [2Fe-2S]-[ferredoxin] + 2 S-adenosyl-L-methionine = 2-methyladenosine(2503) in 23S rRNA + 5'-deoxyadenosine + L-methionine + 2 oxidized [2Fe-2S]-[ferredoxin] + S-adenosyl-L-homocysteine</text>
        <dbReference type="Rhea" id="RHEA:42916"/>
        <dbReference type="Rhea" id="RHEA-COMP:10000"/>
        <dbReference type="Rhea" id="RHEA-COMP:10001"/>
        <dbReference type="Rhea" id="RHEA-COMP:10152"/>
        <dbReference type="Rhea" id="RHEA-COMP:10282"/>
        <dbReference type="ChEBI" id="CHEBI:17319"/>
        <dbReference type="ChEBI" id="CHEBI:33737"/>
        <dbReference type="ChEBI" id="CHEBI:33738"/>
        <dbReference type="ChEBI" id="CHEBI:57844"/>
        <dbReference type="ChEBI" id="CHEBI:57856"/>
        <dbReference type="ChEBI" id="CHEBI:59789"/>
        <dbReference type="ChEBI" id="CHEBI:74411"/>
        <dbReference type="ChEBI" id="CHEBI:74497"/>
        <dbReference type="EC" id="2.1.1.192"/>
    </reaction>
</comment>
<feature type="binding site" evidence="14">
    <location>
        <position position="297"/>
    </location>
    <ligand>
        <name>S-adenosyl-L-methionine</name>
        <dbReference type="ChEBI" id="CHEBI:59789"/>
    </ligand>
</feature>
<dbReference type="InterPro" id="IPR048641">
    <property type="entry name" value="RlmN_N"/>
</dbReference>
<comment type="caution">
    <text evidence="14">Lacks conserved residue(s) required for the propagation of feature annotation.</text>
</comment>
<evidence type="ECO:0000256" key="2">
    <source>
        <dbReference type="ARBA" id="ARBA00007544"/>
    </source>
</evidence>
<dbReference type="GO" id="GO:0032259">
    <property type="term" value="P:methylation"/>
    <property type="evidence" value="ECO:0007669"/>
    <property type="project" value="UniProtKB-KW"/>
</dbReference>